<evidence type="ECO:0000313" key="3">
    <source>
        <dbReference type="Proteomes" id="UP001220395"/>
    </source>
</evidence>
<keyword evidence="2" id="KW-0614">Plasmid</keyword>
<evidence type="ECO:0000259" key="1">
    <source>
        <dbReference type="Pfam" id="PF13460"/>
    </source>
</evidence>
<keyword evidence="3" id="KW-1185">Reference proteome</keyword>
<dbReference type="InterPro" id="IPR051604">
    <property type="entry name" value="Ergot_Alk_Oxidoreductase"/>
</dbReference>
<gene>
    <name evidence="2" type="ORF">PQ455_19605</name>
</gene>
<dbReference type="PANTHER" id="PTHR43162:SF1">
    <property type="entry name" value="PRESTALK A DIFFERENTIATION PROTEIN A"/>
    <property type="match status" value="1"/>
</dbReference>
<dbReference type="Gene3D" id="3.90.25.10">
    <property type="entry name" value="UDP-galactose 4-epimerase, domain 1"/>
    <property type="match status" value="1"/>
</dbReference>
<dbReference type="RefSeq" id="WP_273691604.1">
    <property type="nucleotide sequence ID" value="NZ_CP117412.1"/>
</dbReference>
<reference evidence="2 3" key="1">
    <citation type="submission" date="2023-02" db="EMBL/GenBank/DDBJ databases">
        <title>Genome sequence of Sphingomonas naphthae.</title>
        <authorList>
            <person name="Kim S."/>
            <person name="Heo J."/>
            <person name="Kwon S.-W."/>
        </authorList>
    </citation>
    <scope>NUCLEOTIDE SEQUENCE [LARGE SCALE GENOMIC DNA]</scope>
    <source>
        <strain evidence="2 3">KACC 18716</strain>
        <plasmid evidence="2 3">unnamed1</plasmid>
    </source>
</reference>
<geneLocation type="plasmid" evidence="2 3">
    <name>unnamed1</name>
</geneLocation>
<evidence type="ECO:0000313" key="2">
    <source>
        <dbReference type="EMBL" id="WCT75561.1"/>
    </source>
</evidence>
<dbReference type="InterPro" id="IPR036291">
    <property type="entry name" value="NAD(P)-bd_dom_sf"/>
</dbReference>
<dbReference type="SUPFAM" id="SSF51735">
    <property type="entry name" value="NAD(P)-binding Rossmann-fold domains"/>
    <property type="match status" value="1"/>
</dbReference>
<name>A0ABY7TRD3_9SPHN</name>
<feature type="domain" description="NAD(P)-binding" evidence="1">
    <location>
        <begin position="6"/>
        <end position="188"/>
    </location>
</feature>
<dbReference type="PANTHER" id="PTHR43162">
    <property type="match status" value="1"/>
</dbReference>
<protein>
    <submittedName>
        <fullName evidence="2">NAD(P)H-binding protein</fullName>
    </submittedName>
</protein>
<dbReference type="InterPro" id="IPR016040">
    <property type="entry name" value="NAD(P)-bd_dom"/>
</dbReference>
<organism evidence="2 3">
    <name type="scientific">Sphingomonas naphthae</name>
    <dbReference type="NCBI Taxonomy" id="1813468"/>
    <lineage>
        <taxon>Bacteria</taxon>
        <taxon>Pseudomonadati</taxon>
        <taxon>Pseudomonadota</taxon>
        <taxon>Alphaproteobacteria</taxon>
        <taxon>Sphingomonadales</taxon>
        <taxon>Sphingomonadaceae</taxon>
        <taxon>Sphingomonas</taxon>
    </lineage>
</organism>
<proteinExistence type="predicted"/>
<sequence length="289" mass="30448">MFAVTGITGQVGGEVARALLEAGERVRAVVRHEDKGAAWAAYGCEVAVVADATDRAGLAAALAGTSGTFLMVPPDYDPAPGFPAARTMVAAYAGALADARPGRVVALSSIGAQIDRFNLLNNAGLLEQDLVNPGVPIAFLRPAWFIENAAWDVAAAREGAIDSFLQPTDRAIDMVSVRDIGRVAAELLRGDLQERRVVELRGPRKVSPDDLAAAFSEALGRPVQAVPVARATWEARFRAEGMRHPQARMAMLDGFNEGWIEFAGEGAGIEPAVGTVDMAEVVSDLCARS</sequence>
<dbReference type="EMBL" id="CP117412">
    <property type="protein sequence ID" value="WCT75561.1"/>
    <property type="molecule type" value="Genomic_DNA"/>
</dbReference>
<dbReference type="Pfam" id="PF13460">
    <property type="entry name" value="NAD_binding_10"/>
    <property type="match status" value="1"/>
</dbReference>
<dbReference type="Proteomes" id="UP001220395">
    <property type="component" value="Plasmid unnamed1"/>
</dbReference>
<accession>A0ABY7TRD3</accession>
<dbReference type="Gene3D" id="3.40.50.720">
    <property type="entry name" value="NAD(P)-binding Rossmann-like Domain"/>
    <property type="match status" value="1"/>
</dbReference>